<dbReference type="PANTHER" id="PTHR45763">
    <property type="entry name" value="HYDROLASE, ALPHA/BETA FOLD FAMILY PROTEIN, EXPRESSED-RELATED"/>
    <property type="match status" value="1"/>
</dbReference>
<feature type="domain" description="AB hydrolase-1" evidence="2">
    <location>
        <begin position="73"/>
        <end position="332"/>
    </location>
</feature>
<comment type="caution">
    <text evidence="3">The sequence shown here is derived from an EMBL/GenBank/DDBJ whole genome shotgun (WGS) entry which is preliminary data.</text>
</comment>
<dbReference type="Pfam" id="PF12697">
    <property type="entry name" value="Abhydrolase_6"/>
    <property type="match status" value="1"/>
</dbReference>
<dbReference type="EMBL" id="JBBPBK010000008">
    <property type="protein sequence ID" value="KAK9280011.1"/>
    <property type="molecule type" value="Genomic_DNA"/>
</dbReference>
<gene>
    <name evidence="3" type="ORF">L1049_013696</name>
</gene>
<dbReference type="FunFam" id="3.40.50.1820:FF:000270">
    <property type="entry name" value="Alpha/beta-Hydrolases superfamily protein"/>
    <property type="match status" value="1"/>
</dbReference>
<dbReference type="InterPro" id="IPR029058">
    <property type="entry name" value="AB_hydrolase_fold"/>
</dbReference>
<reference evidence="3 4" key="1">
    <citation type="journal article" date="2024" name="Plant J.">
        <title>Genome sequences and population genomics reveal climatic adaptation and genomic divergence between two closely related sweetgum species.</title>
        <authorList>
            <person name="Xu W.Q."/>
            <person name="Ren C.Q."/>
            <person name="Zhang X.Y."/>
            <person name="Comes H.P."/>
            <person name="Liu X.H."/>
            <person name="Li Y.G."/>
            <person name="Kettle C.J."/>
            <person name="Jalonen R."/>
            <person name="Gaisberger H."/>
            <person name="Ma Y.Z."/>
            <person name="Qiu Y.X."/>
        </authorList>
    </citation>
    <scope>NUCLEOTIDE SEQUENCE [LARGE SCALE GENOMIC DNA]</scope>
    <source>
        <strain evidence="3">Hangzhou</strain>
    </source>
</reference>
<keyword evidence="4" id="KW-1185">Reference proteome</keyword>
<dbReference type="SUPFAM" id="SSF53474">
    <property type="entry name" value="alpha/beta-Hydrolases"/>
    <property type="match status" value="1"/>
</dbReference>
<accession>A0AAP0RKQ7</accession>
<dbReference type="InterPro" id="IPR000073">
    <property type="entry name" value="AB_hydrolase_1"/>
</dbReference>
<evidence type="ECO:0000256" key="1">
    <source>
        <dbReference type="SAM" id="Phobius"/>
    </source>
</evidence>
<keyword evidence="1" id="KW-1133">Transmembrane helix</keyword>
<feature type="transmembrane region" description="Helical" evidence="1">
    <location>
        <begin position="6"/>
        <end position="25"/>
    </location>
</feature>
<evidence type="ECO:0000313" key="4">
    <source>
        <dbReference type="Proteomes" id="UP001415857"/>
    </source>
</evidence>
<proteinExistence type="predicted"/>
<dbReference type="AlphaFoldDB" id="A0AAP0RKQ7"/>
<dbReference type="Gene3D" id="3.40.50.1820">
    <property type="entry name" value="alpha/beta hydrolase"/>
    <property type="match status" value="1"/>
</dbReference>
<name>A0AAP0RKQ7_LIQFO</name>
<organism evidence="3 4">
    <name type="scientific">Liquidambar formosana</name>
    <name type="common">Formosan gum</name>
    <dbReference type="NCBI Taxonomy" id="63359"/>
    <lineage>
        <taxon>Eukaryota</taxon>
        <taxon>Viridiplantae</taxon>
        <taxon>Streptophyta</taxon>
        <taxon>Embryophyta</taxon>
        <taxon>Tracheophyta</taxon>
        <taxon>Spermatophyta</taxon>
        <taxon>Magnoliopsida</taxon>
        <taxon>eudicotyledons</taxon>
        <taxon>Gunneridae</taxon>
        <taxon>Pentapetalae</taxon>
        <taxon>Saxifragales</taxon>
        <taxon>Altingiaceae</taxon>
        <taxon>Liquidambar</taxon>
    </lineage>
</organism>
<keyword evidence="1" id="KW-0812">Transmembrane</keyword>
<dbReference type="Proteomes" id="UP001415857">
    <property type="component" value="Unassembled WGS sequence"/>
</dbReference>
<sequence length="355" mass="41142">MFLLFSGMFAVAGLVLGVSVLLWAYKATKPPPPKICGSPNGPPITSPRIKLSDGRHLAYKERGVAKEIAKYRVIFIHGFDSSKDLYLPLSQELLDEKGIYILTFDRAGYGESDPNPKRSVKSEAFDIQELADQLQLGTKFYMVAVSLGCYAAWGCLKYIPHRLAGVALVVPVMNYWWPSFPSKMFEQAYKKQLKRDQWKLRIAHYAPGFVYWWMTQKWFPSCTIMERHPMIFNNRDIETIKKMSQIPMPDEHKIRQQGDFESIHRDLMVNFGKWEFDPMELKNPFPRNEGSVHLWQGYEDTLVPFELQRYVSQKLPWIQYHEVSDGGHLLIHDNVLCESIFMALLLGEKPLLRFT</sequence>
<dbReference type="PANTHER" id="PTHR45763:SF51">
    <property type="entry name" value="ALPHA_BETA-HYDROLASES SUPERFAMILY PROTEIN"/>
    <property type="match status" value="1"/>
</dbReference>
<evidence type="ECO:0000259" key="2">
    <source>
        <dbReference type="Pfam" id="PF12697"/>
    </source>
</evidence>
<evidence type="ECO:0000313" key="3">
    <source>
        <dbReference type="EMBL" id="KAK9280011.1"/>
    </source>
</evidence>
<protein>
    <recommendedName>
        <fullName evidence="2">AB hydrolase-1 domain-containing protein</fullName>
    </recommendedName>
</protein>
<keyword evidence="1" id="KW-0472">Membrane</keyword>